<feature type="transmembrane region" description="Helical" evidence="11">
    <location>
        <begin position="108"/>
        <end position="127"/>
    </location>
</feature>
<keyword evidence="14" id="KW-1185">Reference proteome</keyword>
<evidence type="ECO:0000313" key="14">
    <source>
        <dbReference type="Proteomes" id="UP000596660"/>
    </source>
</evidence>
<dbReference type="InterPro" id="IPR018490">
    <property type="entry name" value="cNMP-bd_dom_sf"/>
</dbReference>
<comment type="similarity">
    <text evidence="2">Belongs to the cyclic nucleotide-gated cation channel (TC 1.A.1.5) family.</text>
</comment>
<dbReference type="GeneID" id="110716794"/>
<dbReference type="PANTHER" id="PTHR45651">
    <property type="entry name" value="CYCLIC NUCLEOTIDE-GATED ION CHANNEL 15-RELATED-RELATED"/>
    <property type="match status" value="1"/>
</dbReference>
<dbReference type="InterPro" id="IPR005821">
    <property type="entry name" value="Ion_trans_dom"/>
</dbReference>
<accession>A0A803NE25</accession>
<name>A0A803NE25_CHEQI</name>
<dbReference type="InterPro" id="IPR014710">
    <property type="entry name" value="RmlC-like_jellyroll"/>
</dbReference>
<feature type="domain" description="Cyclic nucleotide-binding" evidence="12">
    <location>
        <begin position="466"/>
        <end position="595"/>
    </location>
</feature>
<dbReference type="RefSeq" id="XP_021751115.1">
    <property type="nucleotide sequence ID" value="XM_021895423.1"/>
</dbReference>
<evidence type="ECO:0000256" key="4">
    <source>
        <dbReference type="ARBA" id="ARBA00022692"/>
    </source>
</evidence>
<dbReference type="CDD" id="cd00038">
    <property type="entry name" value="CAP_ED"/>
    <property type="match status" value="1"/>
</dbReference>
<keyword evidence="3" id="KW-0813">Transport</keyword>
<keyword evidence="5 11" id="KW-1133">Transmembrane helix</keyword>
<dbReference type="Gene3D" id="1.10.287.70">
    <property type="match status" value="1"/>
</dbReference>
<keyword evidence="7 11" id="KW-0472">Membrane</keyword>
<dbReference type="SUPFAM" id="SSF81324">
    <property type="entry name" value="Voltage-gated potassium channels"/>
    <property type="match status" value="1"/>
</dbReference>
<dbReference type="SUPFAM" id="SSF51206">
    <property type="entry name" value="cAMP-binding domain-like"/>
    <property type="match status" value="1"/>
</dbReference>
<feature type="compositionally biased region" description="Basic and acidic residues" evidence="10">
    <location>
        <begin position="687"/>
        <end position="710"/>
    </location>
</feature>
<dbReference type="Pfam" id="PF00520">
    <property type="entry name" value="Ion_trans"/>
    <property type="match status" value="1"/>
</dbReference>
<dbReference type="Proteomes" id="UP000596660">
    <property type="component" value="Unplaced"/>
</dbReference>
<evidence type="ECO:0000256" key="7">
    <source>
        <dbReference type="ARBA" id="ARBA00023136"/>
    </source>
</evidence>
<keyword evidence="4 11" id="KW-0812">Transmembrane</keyword>
<evidence type="ECO:0000256" key="1">
    <source>
        <dbReference type="ARBA" id="ARBA00004127"/>
    </source>
</evidence>
<dbReference type="Pfam" id="PF00027">
    <property type="entry name" value="cNMP_binding"/>
    <property type="match status" value="1"/>
</dbReference>
<evidence type="ECO:0000256" key="10">
    <source>
        <dbReference type="SAM" id="MobiDB-lite"/>
    </source>
</evidence>
<organism evidence="13 14">
    <name type="scientific">Chenopodium quinoa</name>
    <name type="common">Quinoa</name>
    <dbReference type="NCBI Taxonomy" id="63459"/>
    <lineage>
        <taxon>Eukaryota</taxon>
        <taxon>Viridiplantae</taxon>
        <taxon>Streptophyta</taxon>
        <taxon>Embryophyta</taxon>
        <taxon>Tracheophyta</taxon>
        <taxon>Spermatophyta</taxon>
        <taxon>Magnoliopsida</taxon>
        <taxon>eudicotyledons</taxon>
        <taxon>Gunneridae</taxon>
        <taxon>Pentapetalae</taxon>
        <taxon>Caryophyllales</taxon>
        <taxon>Chenopodiaceae</taxon>
        <taxon>Chenopodioideae</taxon>
        <taxon>Atripliceae</taxon>
        <taxon>Chenopodium</taxon>
    </lineage>
</organism>
<dbReference type="PANTHER" id="PTHR45651:SF69">
    <property type="entry name" value="CYCLIC NUCLEOTIDE-GATED ION CHANNEL 17"/>
    <property type="match status" value="1"/>
</dbReference>
<evidence type="ECO:0000256" key="3">
    <source>
        <dbReference type="ARBA" id="ARBA00022448"/>
    </source>
</evidence>
<dbReference type="Gramene" id="AUR62044372-RA">
    <property type="protein sequence ID" value="AUR62044372-RA:cds"/>
    <property type="gene ID" value="AUR62044372"/>
</dbReference>
<evidence type="ECO:0000256" key="9">
    <source>
        <dbReference type="ARBA" id="ARBA00023303"/>
    </source>
</evidence>
<reference evidence="13" key="2">
    <citation type="submission" date="2021-03" db="UniProtKB">
        <authorList>
            <consortium name="EnsemblPlants"/>
        </authorList>
    </citation>
    <scope>IDENTIFICATION</scope>
</reference>
<feature type="transmembrane region" description="Helical" evidence="11">
    <location>
        <begin position="157"/>
        <end position="181"/>
    </location>
</feature>
<dbReference type="FunFam" id="2.60.120.10:FF:000024">
    <property type="entry name" value="Cyclic nucleotide-gated ion channel 1"/>
    <property type="match status" value="1"/>
</dbReference>
<dbReference type="PRINTS" id="PR01463">
    <property type="entry name" value="EAGCHANLFMLY"/>
</dbReference>
<dbReference type="KEGG" id="cqi:110716794"/>
<feature type="transmembrane region" description="Helical" evidence="11">
    <location>
        <begin position="237"/>
        <end position="254"/>
    </location>
</feature>
<feature type="transmembrane region" description="Helical" evidence="11">
    <location>
        <begin position="358"/>
        <end position="380"/>
    </location>
</feature>
<keyword evidence="6" id="KW-0406">Ion transport</keyword>
<evidence type="ECO:0000256" key="8">
    <source>
        <dbReference type="ARBA" id="ARBA00023286"/>
    </source>
</evidence>
<keyword evidence="8" id="KW-1071">Ligand-gated ion channel</keyword>
<comment type="subcellular location">
    <subcellularLocation>
        <location evidence="1">Endomembrane system</location>
        <topology evidence="1">Multi-pass membrane protein</topology>
    </subcellularLocation>
</comment>
<evidence type="ECO:0000256" key="11">
    <source>
        <dbReference type="SAM" id="Phobius"/>
    </source>
</evidence>
<dbReference type="Gene3D" id="2.60.120.10">
    <property type="entry name" value="Jelly Rolls"/>
    <property type="match status" value="1"/>
</dbReference>
<dbReference type="AlphaFoldDB" id="A0A803NE25"/>
<dbReference type="OrthoDB" id="421226at2759"/>
<dbReference type="InterPro" id="IPR003938">
    <property type="entry name" value="K_chnl_volt-dep_EAG/ELK/ERG"/>
</dbReference>
<protein>
    <recommendedName>
        <fullName evidence="12">Cyclic nucleotide-binding domain-containing protein</fullName>
    </recommendedName>
</protein>
<gene>
    <name evidence="13" type="primary">LOC110716794</name>
</gene>
<evidence type="ECO:0000313" key="13">
    <source>
        <dbReference type="EnsemblPlants" id="AUR62044372-RA:cds"/>
    </source>
</evidence>
<keyword evidence="9" id="KW-0407">Ion channel</keyword>
<dbReference type="EnsemblPlants" id="AUR62044372-RA">
    <property type="protein sequence ID" value="AUR62044372-RA:cds"/>
    <property type="gene ID" value="AUR62044372"/>
</dbReference>
<dbReference type="GO" id="GO:0005249">
    <property type="term" value="F:voltage-gated potassium channel activity"/>
    <property type="evidence" value="ECO:0007669"/>
    <property type="project" value="InterPro"/>
</dbReference>
<proteinExistence type="inferred from homology"/>
<dbReference type="PROSITE" id="PS50042">
    <property type="entry name" value="CNMP_BINDING_3"/>
    <property type="match status" value="1"/>
</dbReference>
<dbReference type="SMART" id="SM00100">
    <property type="entry name" value="cNMP"/>
    <property type="match status" value="1"/>
</dbReference>
<dbReference type="InterPro" id="IPR000595">
    <property type="entry name" value="cNMP-bd_dom"/>
</dbReference>
<dbReference type="FunFam" id="1.10.287.630:FF:000003">
    <property type="entry name" value="Cyclic nucleotide-gated ion channel 1"/>
    <property type="match status" value="1"/>
</dbReference>
<feature type="region of interest" description="Disordered" evidence="10">
    <location>
        <begin position="686"/>
        <end position="710"/>
    </location>
</feature>
<dbReference type="GO" id="GO:0012505">
    <property type="term" value="C:endomembrane system"/>
    <property type="evidence" value="ECO:0007669"/>
    <property type="project" value="UniProtKB-SubCell"/>
</dbReference>
<evidence type="ECO:0000256" key="2">
    <source>
        <dbReference type="ARBA" id="ARBA00010486"/>
    </source>
</evidence>
<evidence type="ECO:0000256" key="6">
    <source>
        <dbReference type="ARBA" id="ARBA00023065"/>
    </source>
</evidence>
<dbReference type="OMA" id="DENETWW"/>
<evidence type="ECO:0000256" key="5">
    <source>
        <dbReference type="ARBA" id="ARBA00022989"/>
    </source>
</evidence>
<dbReference type="Gene3D" id="1.10.287.630">
    <property type="entry name" value="Helix hairpin bin"/>
    <property type="match status" value="1"/>
</dbReference>
<evidence type="ECO:0000259" key="12">
    <source>
        <dbReference type="PROSITE" id="PS50042"/>
    </source>
</evidence>
<reference evidence="13" key="1">
    <citation type="journal article" date="2017" name="Nature">
        <title>The genome of Chenopodium quinoa.</title>
        <authorList>
            <person name="Jarvis D.E."/>
            <person name="Ho Y.S."/>
            <person name="Lightfoot D.J."/>
            <person name="Schmoeckel S.M."/>
            <person name="Li B."/>
            <person name="Borm T.J.A."/>
            <person name="Ohyanagi H."/>
            <person name="Mineta K."/>
            <person name="Michell C.T."/>
            <person name="Saber N."/>
            <person name="Kharbatia N.M."/>
            <person name="Rupper R.R."/>
            <person name="Sharp A.R."/>
            <person name="Dally N."/>
            <person name="Boughton B.A."/>
            <person name="Woo Y.H."/>
            <person name="Gao G."/>
            <person name="Schijlen E.G.W.M."/>
            <person name="Guo X."/>
            <person name="Momin A.A."/>
            <person name="Negrao S."/>
            <person name="Al-Babili S."/>
            <person name="Gehring C."/>
            <person name="Roessner U."/>
            <person name="Jung C."/>
            <person name="Murphy K."/>
            <person name="Arold S.T."/>
            <person name="Gojobori T."/>
            <person name="van der Linden C.G."/>
            <person name="van Loo E.N."/>
            <person name="Jellen E.N."/>
            <person name="Maughan P.J."/>
            <person name="Tester M."/>
        </authorList>
    </citation>
    <scope>NUCLEOTIDE SEQUENCE [LARGE SCALE GENOMIC DNA]</scope>
    <source>
        <strain evidence="13">cv. PI 614886</strain>
    </source>
</reference>
<sequence length="710" mass="82061">MDSKRHKQIRFYENNGNDLLMKSSDTPSSTYKQTTPLTTSIRNHDDDENETWWKRTLDPSSEVALMWNRIFLVACIIALFIDPLFFYVPGVDTNNESFCMARDLELGGVVTIIRTITDVFYLLHVLLRFRTSFISPSTRVFGKGELVKDGKEIARRYVTSGFFIDFIAALPLPQIVIWFIIPAIKHSKSRSTDNALQLIVFIQYFPRVYKIFTLSSDIVKATGVVTKTAWGGASYNLLLYILASHVVGAAWYLMSIERYSSCWRSACRDEESPIKCQLRYLDCSTINDNDRIVWRNNTQVFTKCDPHNKDVIFDFGIFEVALEKGITSERFKIKYLYCLWFGVQQLSSFGQELETSTFILETVFCIVIAILGLILFALLIGNMETYLQSLTSRLEQWRLRKRDTEEWMKHRQLPPHLQQRVRRYVQYKWLATRGVNEEAILSSLPLDLRRDIQTHLCLDLIRRVPFFAQMDGQLLDAICERLKSSLNTAGTYIVREGDPVTEMLFIIRGKLESSTTDGGRSGFFNSITLRPGDFCGEELLAWALLPDATHYPSSTRTVKAIEEVEAFSLEAEHLKYVANQFRRLHSKKLQDTFRYYSHQWRSWGACFIQAAWRQYKRKMEQISPSLSSSSSNSQNKSLLSVSFTQSTSFDHNDEDHNDQSSAGELETSSLNIQRLARRFVRNARKSGQRDMDIELPKIKKPQDPNFFADH</sequence>
<feature type="transmembrane region" description="Helical" evidence="11">
    <location>
        <begin position="70"/>
        <end position="88"/>
    </location>
</feature>
<dbReference type="GO" id="GO:0016020">
    <property type="term" value="C:membrane"/>
    <property type="evidence" value="ECO:0007669"/>
    <property type="project" value="InterPro"/>
</dbReference>